<evidence type="ECO:0000313" key="2">
    <source>
        <dbReference type="Proteomes" id="UP000034922"/>
    </source>
</evidence>
<dbReference type="AlphaFoldDB" id="A0A0G1N5R5"/>
<reference evidence="1 2" key="1">
    <citation type="journal article" date="2015" name="Nature">
        <title>rRNA introns, odd ribosomes, and small enigmatic genomes across a large radiation of phyla.</title>
        <authorList>
            <person name="Brown C.T."/>
            <person name="Hug L.A."/>
            <person name="Thomas B.C."/>
            <person name="Sharon I."/>
            <person name="Castelle C.J."/>
            <person name="Singh A."/>
            <person name="Wilkins M.J."/>
            <person name="Williams K.H."/>
            <person name="Banfield J.F."/>
        </authorList>
    </citation>
    <scope>NUCLEOTIDE SEQUENCE [LARGE SCALE GENOMIC DNA]</scope>
</reference>
<dbReference type="Proteomes" id="UP000034922">
    <property type="component" value="Unassembled WGS sequence"/>
</dbReference>
<dbReference type="EMBL" id="LCLM01000050">
    <property type="protein sequence ID" value="KKU15946.1"/>
    <property type="molecule type" value="Genomic_DNA"/>
</dbReference>
<comment type="caution">
    <text evidence="1">The sequence shown here is derived from an EMBL/GenBank/DDBJ whole genome shotgun (WGS) entry which is preliminary data.</text>
</comment>
<organism evidence="1 2">
    <name type="scientific">Candidatus Woesebacteria bacterium GW2011_GWC2_45_9</name>
    <dbReference type="NCBI Taxonomy" id="1618589"/>
    <lineage>
        <taxon>Bacteria</taxon>
        <taxon>Candidatus Woeseibacteriota</taxon>
    </lineage>
</organism>
<evidence type="ECO:0000313" key="1">
    <source>
        <dbReference type="EMBL" id="KKU15946.1"/>
    </source>
</evidence>
<proteinExistence type="predicted"/>
<sequence length="86" mass="10775">MFNLVRMRWQYAPRIFDLGEHTYRPDFYLSDFDTFVEIKNFLGEYSLQRDKLFREKYPDIKLDLLLKDDYLEIKSNYKDLVDKWEY</sequence>
<dbReference type="Gene3D" id="3.40.91.30">
    <property type="match status" value="1"/>
</dbReference>
<accession>A0A0G1N5R5</accession>
<protein>
    <submittedName>
        <fullName evidence="1">Uncharacterized protein</fullName>
    </submittedName>
</protein>
<gene>
    <name evidence="1" type="ORF">UX25_C0050G0009</name>
</gene>
<name>A0A0G1N5R5_9BACT</name>